<keyword evidence="2" id="KW-1185">Reference proteome</keyword>
<dbReference type="Proteomes" id="UP001234178">
    <property type="component" value="Unassembled WGS sequence"/>
</dbReference>
<evidence type="ECO:0000313" key="2">
    <source>
        <dbReference type="Proteomes" id="UP001234178"/>
    </source>
</evidence>
<gene>
    <name evidence="1" type="ORF">OUZ56_024147</name>
</gene>
<dbReference type="EMBL" id="JAOYFB010000039">
    <property type="protein sequence ID" value="KAK4030807.1"/>
    <property type="molecule type" value="Genomic_DNA"/>
</dbReference>
<name>A0ABR0B0A1_9CRUS</name>
<reference evidence="1 2" key="1">
    <citation type="journal article" date="2023" name="Nucleic Acids Res.">
        <title>The hologenome of Daphnia magna reveals possible DNA methylation and microbiome-mediated evolution of the host genome.</title>
        <authorList>
            <person name="Chaturvedi A."/>
            <person name="Li X."/>
            <person name="Dhandapani V."/>
            <person name="Marshall H."/>
            <person name="Kissane S."/>
            <person name="Cuenca-Cambronero M."/>
            <person name="Asole G."/>
            <person name="Calvet F."/>
            <person name="Ruiz-Romero M."/>
            <person name="Marangio P."/>
            <person name="Guigo R."/>
            <person name="Rago D."/>
            <person name="Mirbahai L."/>
            <person name="Eastwood N."/>
            <person name="Colbourne J.K."/>
            <person name="Zhou J."/>
            <person name="Mallon E."/>
            <person name="Orsini L."/>
        </authorList>
    </citation>
    <scope>NUCLEOTIDE SEQUENCE [LARGE SCALE GENOMIC DNA]</scope>
    <source>
        <strain evidence="1">LRV0_1</strain>
    </source>
</reference>
<evidence type="ECO:0000313" key="1">
    <source>
        <dbReference type="EMBL" id="KAK4030807.1"/>
    </source>
</evidence>
<accession>A0ABR0B0A1</accession>
<comment type="caution">
    <text evidence="1">The sequence shown here is derived from an EMBL/GenBank/DDBJ whole genome shotgun (WGS) entry which is preliminary data.</text>
</comment>
<proteinExistence type="predicted"/>
<sequence>MESAVDAPAKSRPATIEVTWGPNTMTTGTAHTSQILFFACRSHHRTEEMTAKKPAISPLGRLAWWSENARYSHFEPRSVASSSKSLAMGLSAGRSYPQILARNALSGLLSLMNWPHTLKASAAVSLTSCRLKIRCEKNRQAAHAAPGWVTENRGKRSGYHGRWANWSDLDAPNVTGFYVKGVSNPFVLSESGFYAPSVSGFYVPSVSGFYAIDGLDLHVRLVKTSVVPGGADPRLTKTGCEKPAILKRLRNYHLHCLKSLD</sequence>
<organism evidence="1 2">
    <name type="scientific">Daphnia magna</name>
    <dbReference type="NCBI Taxonomy" id="35525"/>
    <lineage>
        <taxon>Eukaryota</taxon>
        <taxon>Metazoa</taxon>
        <taxon>Ecdysozoa</taxon>
        <taxon>Arthropoda</taxon>
        <taxon>Crustacea</taxon>
        <taxon>Branchiopoda</taxon>
        <taxon>Diplostraca</taxon>
        <taxon>Cladocera</taxon>
        <taxon>Anomopoda</taxon>
        <taxon>Daphniidae</taxon>
        <taxon>Daphnia</taxon>
    </lineage>
</organism>
<protein>
    <submittedName>
        <fullName evidence="1">Uncharacterized protein</fullName>
    </submittedName>
</protein>